<evidence type="ECO:0000313" key="1">
    <source>
        <dbReference type="EMBL" id="KKM47143.1"/>
    </source>
</evidence>
<gene>
    <name evidence="1" type="ORF">LCGC14_1559050</name>
</gene>
<comment type="caution">
    <text evidence="1">The sequence shown here is derived from an EMBL/GenBank/DDBJ whole genome shotgun (WGS) entry which is preliminary data.</text>
</comment>
<accession>A0A0F9J950</accession>
<reference evidence="1" key="1">
    <citation type="journal article" date="2015" name="Nature">
        <title>Complex archaea that bridge the gap between prokaryotes and eukaryotes.</title>
        <authorList>
            <person name="Spang A."/>
            <person name="Saw J.H."/>
            <person name="Jorgensen S.L."/>
            <person name="Zaremba-Niedzwiedzka K."/>
            <person name="Martijn J."/>
            <person name="Lind A.E."/>
            <person name="van Eijk R."/>
            <person name="Schleper C."/>
            <person name="Guy L."/>
            <person name="Ettema T.J."/>
        </authorList>
    </citation>
    <scope>NUCLEOTIDE SEQUENCE</scope>
</reference>
<sequence length="255" mass="27080">LVGYLNERSVPCLYPVSSSTLITTPYARYFGIVMSKTECGPWTIGVSKTYGSAVADEEFSGFVQNIQDWIDSAHYSSSEGKTWIGIMFDIASPENTVWRSAGPSNPTYPAIKLILDWHMALADITVESFGIEPSFSVENFSVEPAIAAESEAIEPSITVKSGVVEELMTSESAEIEVAITAETAALAPDFSAESLAVEPSITKESLAIEKLLTAESAAIDKDITAESVAAEPGITAESAAVEPTITAITPRGGKE</sequence>
<name>A0A0F9J950_9ZZZZ</name>
<dbReference type="AlphaFoldDB" id="A0A0F9J950"/>
<proteinExistence type="predicted"/>
<feature type="non-terminal residue" evidence="1">
    <location>
        <position position="1"/>
    </location>
</feature>
<organism evidence="1">
    <name type="scientific">marine sediment metagenome</name>
    <dbReference type="NCBI Taxonomy" id="412755"/>
    <lineage>
        <taxon>unclassified sequences</taxon>
        <taxon>metagenomes</taxon>
        <taxon>ecological metagenomes</taxon>
    </lineage>
</organism>
<protein>
    <submittedName>
        <fullName evidence="1">Uncharacterized protein</fullName>
    </submittedName>
</protein>
<dbReference type="EMBL" id="LAZR01012020">
    <property type="protein sequence ID" value="KKM47143.1"/>
    <property type="molecule type" value="Genomic_DNA"/>
</dbReference>